<comment type="caution">
    <text evidence="1">The sequence shown here is derived from an EMBL/GenBank/DDBJ whole genome shotgun (WGS) entry which is preliminary data.</text>
</comment>
<dbReference type="InterPro" id="IPR011006">
    <property type="entry name" value="CheY-like_superfamily"/>
</dbReference>
<dbReference type="AlphaFoldDB" id="A0A1J5RQG5"/>
<dbReference type="EMBL" id="MLJW01000296">
    <property type="protein sequence ID" value="OIQ90317.1"/>
    <property type="molecule type" value="Genomic_DNA"/>
</dbReference>
<accession>A0A1J5RQG5</accession>
<proteinExistence type="predicted"/>
<sequence>MPPKEISPAVPPVEFMAFLSDPDSAAVVARYVAERRLTHALVRQGGIADAVAALRAQNRPPLRLMVDVSASDDPLGDLTRLAEACTADVSVVVVASRTDTSLFRDLLRLGVDDYLTKPLTLGLLRRVAAHPERKAAPC</sequence>
<organism evidence="1">
    <name type="scientific">mine drainage metagenome</name>
    <dbReference type="NCBI Taxonomy" id="410659"/>
    <lineage>
        <taxon>unclassified sequences</taxon>
        <taxon>metagenomes</taxon>
        <taxon>ecological metagenomes</taxon>
    </lineage>
</organism>
<protein>
    <submittedName>
        <fullName evidence="1">Uncharacterized protein</fullName>
    </submittedName>
</protein>
<evidence type="ECO:0000313" key="1">
    <source>
        <dbReference type="EMBL" id="OIQ90317.1"/>
    </source>
</evidence>
<dbReference type="SUPFAM" id="SSF52172">
    <property type="entry name" value="CheY-like"/>
    <property type="match status" value="1"/>
</dbReference>
<name>A0A1J5RQG5_9ZZZZ</name>
<dbReference type="Gene3D" id="3.40.50.2300">
    <property type="match status" value="1"/>
</dbReference>
<gene>
    <name evidence="1" type="ORF">GALL_277670</name>
</gene>
<reference evidence="1" key="1">
    <citation type="submission" date="2016-10" db="EMBL/GenBank/DDBJ databases">
        <title>Sequence of Gallionella enrichment culture.</title>
        <authorList>
            <person name="Poehlein A."/>
            <person name="Muehling M."/>
            <person name="Daniel R."/>
        </authorList>
    </citation>
    <scope>NUCLEOTIDE SEQUENCE</scope>
</reference>